<evidence type="ECO:0000313" key="1">
    <source>
        <dbReference type="EMBL" id="MDG5754116.1"/>
    </source>
</evidence>
<accession>A0ABT6H6W6</accession>
<gene>
    <name evidence="1" type="ORF">P6P90_09030</name>
</gene>
<name>A0ABT6H6W6_9BACI</name>
<protein>
    <submittedName>
        <fullName evidence="1">Uncharacterized protein</fullName>
    </submittedName>
</protein>
<comment type="caution">
    <text evidence="1">The sequence shown here is derived from an EMBL/GenBank/DDBJ whole genome shotgun (WGS) entry which is preliminary data.</text>
</comment>
<dbReference type="EMBL" id="JARULN010000006">
    <property type="protein sequence ID" value="MDG5754116.1"/>
    <property type="molecule type" value="Genomic_DNA"/>
</dbReference>
<sequence length="106" mass="12246">MAKIRVYQPKEEHFESIKEIIDVQEENPSPELLATMYNCVLETEELTIPPAYMEEDILIDSVEGMLNASPNKTKHLGAYDVIAVTTKEKRFKILLLEDEEYEIISE</sequence>
<keyword evidence="2" id="KW-1185">Reference proteome</keyword>
<proteinExistence type="predicted"/>
<dbReference type="RefSeq" id="WP_124564702.1">
    <property type="nucleotide sequence ID" value="NZ_JARRRY010000005.1"/>
</dbReference>
<reference evidence="1 2" key="1">
    <citation type="submission" date="2023-04" db="EMBL/GenBank/DDBJ databases">
        <title>Ectobacillus antri isolated from activated sludge.</title>
        <authorList>
            <person name="Yan P."/>
            <person name="Liu X."/>
        </authorList>
    </citation>
    <scope>NUCLEOTIDE SEQUENCE [LARGE SCALE GENOMIC DNA]</scope>
    <source>
        <strain evidence="1 2">C18H</strain>
    </source>
</reference>
<dbReference type="Proteomes" id="UP001218246">
    <property type="component" value="Unassembled WGS sequence"/>
</dbReference>
<evidence type="ECO:0000313" key="2">
    <source>
        <dbReference type="Proteomes" id="UP001218246"/>
    </source>
</evidence>
<organism evidence="1 2">
    <name type="scientific">Ectobacillus antri</name>
    <dbReference type="NCBI Taxonomy" id="2486280"/>
    <lineage>
        <taxon>Bacteria</taxon>
        <taxon>Bacillati</taxon>
        <taxon>Bacillota</taxon>
        <taxon>Bacilli</taxon>
        <taxon>Bacillales</taxon>
        <taxon>Bacillaceae</taxon>
        <taxon>Ectobacillus</taxon>
    </lineage>
</organism>